<gene>
    <name evidence="1" type="ORF">BSCA_2524</name>
</gene>
<dbReference type="STRING" id="158787.BSCA_2524"/>
<organism evidence="1 2">
    <name type="scientific">Bifidobacterium scardovii</name>
    <dbReference type="NCBI Taxonomy" id="158787"/>
    <lineage>
        <taxon>Bacteria</taxon>
        <taxon>Bacillati</taxon>
        <taxon>Actinomycetota</taxon>
        <taxon>Actinomycetes</taxon>
        <taxon>Bifidobacteriales</taxon>
        <taxon>Bifidobacteriaceae</taxon>
        <taxon>Bifidobacterium</taxon>
    </lineage>
</organism>
<reference evidence="1 2" key="1">
    <citation type="submission" date="2014-03" db="EMBL/GenBank/DDBJ databases">
        <title>Genomics of Bifidobacteria.</title>
        <authorList>
            <person name="Ventura M."/>
            <person name="Milani C."/>
            <person name="Lugli G.A."/>
        </authorList>
    </citation>
    <scope>NUCLEOTIDE SEQUENCE [LARGE SCALE GENOMIC DNA]</scope>
    <source>
        <strain evidence="1 2">LMG 21589</strain>
    </source>
</reference>
<dbReference type="AlphaFoldDB" id="A0A087D3T3"/>
<evidence type="ECO:0000313" key="2">
    <source>
        <dbReference type="Proteomes" id="UP000029033"/>
    </source>
</evidence>
<dbReference type="EMBL" id="JGZO01000032">
    <property type="protein sequence ID" value="KFI90183.1"/>
    <property type="molecule type" value="Genomic_DNA"/>
</dbReference>
<dbReference type="eggNOG" id="ENOG50321TG">
    <property type="taxonomic scope" value="Bacteria"/>
</dbReference>
<sequence>MVITMAFEDYPPEVRAKLEELGNAAAEAAETQDVRSFACTEDDPVFSPELEISRLLNRRKAELDYIDGRITRMVLLMHRRGRSWESIGRELGITGEAARLRYAKLEKPQRH</sequence>
<accession>A0A087D3T3</accession>
<protein>
    <submittedName>
        <fullName evidence="1">Uncharacterized protein</fullName>
    </submittedName>
</protein>
<comment type="caution">
    <text evidence="1">The sequence shown here is derived from an EMBL/GenBank/DDBJ whole genome shotgun (WGS) entry which is preliminary data.</text>
</comment>
<dbReference type="Proteomes" id="UP000029033">
    <property type="component" value="Unassembled WGS sequence"/>
</dbReference>
<proteinExistence type="predicted"/>
<name>A0A087D3T3_9BIFI</name>
<keyword evidence="2" id="KW-1185">Reference proteome</keyword>
<evidence type="ECO:0000313" key="1">
    <source>
        <dbReference type="EMBL" id="KFI90183.1"/>
    </source>
</evidence>